<keyword evidence="2" id="KW-0472">Membrane</keyword>
<reference evidence="5 6" key="1">
    <citation type="journal article" date="2007" name="Nat. Biotechnol.">
        <title>Genome sequence of the lignocellulose-bioconverting and xylose-fermenting yeast Pichia stipitis.</title>
        <authorList>
            <person name="Jeffries T.W."/>
            <person name="Grigoriev I.V."/>
            <person name="Grimwood J."/>
            <person name="Laplaza J.M."/>
            <person name="Aerts A."/>
            <person name="Salamov A."/>
            <person name="Schmutz J."/>
            <person name="Lindquist E."/>
            <person name="Dehal P."/>
            <person name="Shapiro H."/>
            <person name="Jin Y.S."/>
            <person name="Passoth V."/>
            <person name="Richardson P.M."/>
        </authorList>
    </citation>
    <scope>NUCLEOTIDE SEQUENCE [LARGE SCALE GENOMIC DNA]</scope>
    <source>
        <strain evidence="6">ATCC 58785 / CBS 6054 / NBRC 10063 / NRRL Y-11545</strain>
    </source>
</reference>
<evidence type="ECO:0000313" key="6">
    <source>
        <dbReference type="Proteomes" id="UP000002258"/>
    </source>
</evidence>
<evidence type="ECO:0000259" key="3">
    <source>
        <dbReference type="Pfam" id="PF21678"/>
    </source>
</evidence>
<dbReference type="InterPro" id="IPR029636">
    <property type="entry name" value="Csf1"/>
</dbReference>
<feature type="region of interest" description="Disordered" evidence="1">
    <location>
        <begin position="171"/>
        <end position="235"/>
    </location>
</feature>
<keyword evidence="2" id="KW-1133">Transmembrane helix</keyword>
<keyword evidence="6" id="KW-1185">Reference proteome</keyword>
<evidence type="ECO:0008006" key="7">
    <source>
        <dbReference type="Google" id="ProtNLM"/>
    </source>
</evidence>
<dbReference type="PANTHER" id="PTHR32085">
    <property type="entry name" value="PROTEIN CSF1"/>
    <property type="match status" value="1"/>
</dbReference>
<organism evidence="5 6">
    <name type="scientific">Scheffersomyces stipitis (strain ATCC 58785 / CBS 6054 / NBRC 10063 / NRRL Y-11545)</name>
    <name type="common">Yeast</name>
    <name type="synonym">Pichia stipitis</name>
    <dbReference type="NCBI Taxonomy" id="322104"/>
    <lineage>
        <taxon>Eukaryota</taxon>
        <taxon>Fungi</taxon>
        <taxon>Dikarya</taxon>
        <taxon>Ascomycota</taxon>
        <taxon>Saccharomycotina</taxon>
        <taxon>Pichiomycetes</taxon>
        <taxon>Debaryomycetaceae</taxon>
        <taxon>Scheffersomyces</taxon>
    </lineage>
</organism>
<feature type="compositionally biased region" description="Polar residues" evidence="1">
    <location>
        <begin position="184"/>
        <end position="235"/>
    </location>
</feature>
<feature type="domain" description="Csf1 N-terminal" evidence="3">
    <location>
        <begin position="35"/>
        <end position="1554"/>
    </location>
</feature>
<feature type="transmembrane region" description="Helical" evidence="2">
    <location>
        <begin position="21"/>
        <end position="41"/>
    </location>
</feature>
<keyword evidence="2" id="KW-0812">Transmembrane</keyword>
<evidence type="ECO:0000256" key="1">
    <source>
        <dbReference type="SAM" id="MobiDB-lite"/>
    </source>
</evidence>
<dbReference type="Pfam" id="PF25038">
    <property type="entry name" value="Csf1_C"/>
    <property type="match status" value="1"/>
</dbReference>
<proteinExistence type="predicted"/>
<dbReference type="EMBL" id="CP000501">
    <property type="protein sequence ID" value="ABN68152.2"/>
    <property type="molecule type" value="Genomic_DNA"/>
</dbReference>
<dbReference type="FunCoup" id="A3LZF8">
    <property type="interactions" value="78"/>
</dbReference>
<accession>A3LZF8</accession>
<dbReference type="GO" id="GO:0016020">
    <property type="term" value="C:membrane"/>
    <property type="evidence" value="ECO:0007669"/>
    <property type="project" value="InterPro"/>
</dbReference>
<dbReference type="PANTHER" id="PTHR32085:SF3">
    <property type="entry name" value="PROTEIN CSF1"/>
    <property type="match status" value="1"/>
</dbReference>
<evidence type="ECO:0000256" key="2">
    <source>
        <dbReference type="SAM" id="Phobius"/>
    </source>
</evidence>
<dbReference type="InterPro" id="IPR048636">
    <property type="entry name" value="Csf1_N"/>
</dbReference>
<sequence length="3082" mass="350919">MAFLSQFINVTSTSPEESSSWIYLVDWILALILSLTFVFYFNRFVGYIISSLLKLLFWKSLGLRINVESIKISPLGGRIFAKNVTIISQDMAISVLNLTLTWRYWLFKLTKLSNYYFDEGFPDSTTSRRVSRSENEELPCRLFLMVDGLEVFMYNRTFAYDNIMDMLRGEEKDRKESTSDENSKNTASTMSADSGSTTNNLKYRGNTRTATVPEASTSDWSQNEKSQTQQPPQYRTKSAETTLFFLLGMLPLKVRVKKGAVVLGNVTTPSILVVSYKSANGILDISKSPNPLDKWRFLHDLNFENFQLWLKPNIGYEKHRYVSPDDLRHETKSTKNMNHYKRYKYWYKFERAASVVQKAFHKLKRRKKGPDLDEDYGTSQWRGLRRYVGEDDRRMYAMLNMEEEYAKVSLILDSQNTRIVYYYDTPGAIPLGPVPYKNSGLHPEHGVELEVTQGTIHYGAWADRQRVPLQGMFFPAIAKDAVETQLPTSPGEARQYAGFKLAIVVKDEVIFRVPTRELSKDKALLRKTASGATPKTSRSFGWIEVKMGAGSTISSFTSYIASKKEGWPNTLNVLFNEPELRTSVNHDVLYAADSHEINARIGFPLQWNGRCNWKFDMVSENARIFFLREHTMLFSDLFSDFASGEPTPYESFRVFVYNIGWELHDYKLYLNVNDANIINNPLDFNNNKYLSFQGEKLNVDLNIPLLGKFSRSTEIGFKICTSYFDLVLDTPPWHTANAFMKDSKLMGKANNFTVDGSYTFFNTVEVNTSDYIEIRCIGDYISVKFYGFVIKYLFLIRENYFGETIHFKTFEEYTNEEQADTDGTSTLTTNNEAKTSASQEFDYWKILKTDNDIDIFFTFQVRHGLVILPYNLYSCTSHFGLSFDSLDVDIRFSNYYMDLECDVSPINTVFVRECKATETDILFNIPKYREMYLSSKTPDIQFDGLTIHAHRMFGPPPEEITYYCKWDFAISDILFDSGMLSLAAVVTCVRNFIFCYKDIENAMQVEIPLLWDATHLSFRCPHMEFKITPEKSSQDTSVACPYIMVTLDSFIFNFNDNCNKRYNKLIEASLPSIDVKIIEPSNSSDGQDLILGYLKTSLVFSDICQKPDMVERTRLQQHHIKFNDAPFHRSPFLIFPEGRDVEYNDPYGCLVSTLTLPDVSHPLSASFPGDLDEEEFNNYVYDSESSSNVTLQSEEDNTYFSKMPPRQDYDDADYNPSYKVDPLYDYDNIVLELGEVQSFFTPKSLTCIARVASSSSDHSVDVLMDDFHIQIVKHLKVLLTSFHTVVNLRLISPDISIQFGRFDTTDTESILCKSHNIPIAHFQLSELSLALNIKKSKTQIGSLDDLDKEVSFAFHLKELLLTISNPSEFEIPLLFNIKEVEFWSSTHDDSIVSASVDTINLEVNDDQVEWIIDFAESMRTEIETAMDEFEKNSFSEHDAFAELAYKLTLASIDYQIDHDPGVLTKPAYILRSRKEHIRFIEGWQITARLRHVLNYLPCEWFETEGNNIGSRDWKLPESAYDEVSMIFSRWRSWEANNEQRTNFFNKVFLADSSSDTNPVGLTTSVSEANFKIKKSRSEFDYISAQEIGAILRFRENLSLGDLVPSLSTVDPVLGLEGVFNMSGYKSKISDISMNYLKRILAQIKVIEANNNEESQSDEKPKKFDTRPSFKLSIITNVNNFHQHVILPSTTFEIVGASINSSVDLALLQEFPDSIFLSASNGSDFYELNTWSGESRLVSLRSSNYFVLFSNVGEVIEGIKNCKLSLGKFTFRILDENDILLHAIDNFLNVDLKYLQGLSNESDNFKKVNSTPRTEYNMGLLEQIGDISLNINVGEFVWLFELLKPLNFGGIILDNNFSLSKVGSTITMDSLIGKINMNASLDTIQLLELQNSQILTKLKFSKVVDLYICSISSGVGYTKLFSPQLFRTIEKLAEKSPDLMQRVNQLQEYLKFENKDRRGNALEKIEKKEPLEKDRLNILDKIAFKVKFTNDYIGVSSFVENTKYSLEVENTSIRVSDVLGVFMEDDFGISHKVVPIYGDLIIPTARIYILDRTVPVGLSNIMDVNFAVKLFNDHDSVQRKGRNFQLESQYCRICLGPSTLFKIVDLTDMLKSSGTRLVNAISKCRPSESVPNKTESSSGSNGIQFSGIQILSYNFCLGWIFNNKSNEYPGIILGAERFFAITENGLGKFTLMDAFLSVANGSRSSNFYSKQSERTNLNRAFLPRMQLTFTTQKRDEKKTMEILIQGDELDVKFLSTSIVMTEYAVSSGNEVSKYFNARAERIAELTKQSQENSSSRSDNDEAKEYINTLKSAFDSIEVVAKFAGSTVLFHRLDNDEHGNTPSLFLHSPAVKIAFKYDHHKFEKKKHVIKGEVLTSSSSNTLYAFCVPVVVDIVTGIKRMMRRANIGDSNREKGKRIETVPASKGSMEFASLLGEMDIHFGLRIEKQELTLSCEPTAKVAAIVGLDGIFIQLNSGDKVIPSLMLAVLFDSVSASLQHIYSREISGSVSIKKVLLSSAFEFNEIPSVLSSGCIVDVDAYVNVKQYQDLELFKDIWFPSHYVELYSSFVASTEEQHKEVKQHRSELASNKNLSTRFKEVSTSYAMPWIVTFFVTNFCVQVDFGPSLCNSKLKFDRFWAVSKKSTDWSQDLKAGINCISLEAEGRLGGHFSISQMNIHTAISWKLESGATLDVPLILISAGTEKLQLKLSFDYHVFAIANIEDFSVDVFNQKSEISISKDHLSVATKFNTAEVYITSLTASNCLDIYNTISRMIQENRRSYKETLVDSSRERNVKDKRTAEVVSDAILETVKKLETKIEVIAGHLLIHVYPTSFDDSKVLVVKLDESKANFQQNEYSSGISNELEIKFNDLVVSLSITSPVSESFIAQCSVDEFVDYAYKARGGTIFIFPSFKISMRTFQKYDELLIEYLYQSSFDGTVDIRWNLGSVNFIREMFAIHKKALESRMEYKKHATEGFREDIFATQGTKTSSLLQEDDESEDPTDAIKEAINESIDKVSQGSKYIYSPLAPPIIEAPQLKELGNATPPLEWFGLNRDKFPNVTHQLGIVTLQKLIHEVESRYSKVLGKA</sequence>
<dbReference type="OMA" id="YGLEWFI"/>
<gene>
    <name evidence="5" type="ORF">PICST_49353</name>
</gene>
<protein>
    <recommendedName>
        <fullName evidence="7">Protein CSF1</fullName>
    </recommendedName>
</protein>
<dbReference type="HOGENOM" id="CLU_000126_1_0_1"/>
<dbReference type="eggNOG" id="KOG3596">
    <property type="taxonomic scope" value="Eukaryota"/>
</dbReference>
<evidence type="ECO:0000259" key="4">
    <source>
        <dbReference type="Pfam" id="PF25038"/>
    </source>
</evidence>
<evidence type="ECO:0000313" key="5">
    <source>
        <dbReference type="EMBL" id="ABN68152.2"/>
    </source>
</evidence>
<name>A3LZF8_PICST</name>
<dbReference type="OrthoDB" id="10051416at2759"/>
<dbReference type="InParanoid" id="A3LZF8"/>
<dbReference type="GeneID" id="4840541"/>
<dbReference type="GO" id="GO:0006113">
    <property type="term" value="P:fermentation"/>
    <property type="evidence" value="ECO:0007669"/>
    <property type="project" value="InterPro"/>
</dbReference>
<feature type="domain" description="Csf1 C-terminal region" evidence="4">
    <location>
        <begin position="1961"/>
        <end position="3082"/>
    </location>
</feature>
<dbReference type="Proteomes" id="UP000002258">
    <property type="component" value="Chromosome 7"/>
</dbReference>
<dbReference type="KEGG" id="pic:PICST_49353"/>
<dbReference type="Pfam" id="PF21678">
    <property type="entry name" value="Csf1_N"/>
    <property type="match status" value="1"/>
</dbReference>
<feature type="compositionally biased region" description="Basic and acidic residues" evidence="1">
    <location>
        <begin position="171"/>
        <end position="183"/>
    </location>
</feature>
<dbReference type="RefSeq" id="XP_001386181.2">
    <property type="nucleotide sequence ID" value="XM_001386144.1"/>
</dbReference>
<dbReference type="InterPro" id="IPR056779">
    <property type="entry name" value="Csf1_C"/>
</dbReference>